<gene>
    <name evidence="5" type="ORF">JF922_10470</name>
</gene>
<dbReference type="InterPro" id="IPR002509">
    <property type="entry name" value="NODB_dom"/>
</dbReference>
<dbReference type="PROSITE" id="PS51677">
    <property type="entry name" value="NODB"/>
    <property type="match status" value="1"/>
</dbReference>
<dbReference type="SUPFAM" id="SSF88713">
    <property type="entry name" value="Glycoside hydrolase/deacetylase"/>
    <property type="match status" value="1"/>
</dbReference>
<comment type="caution">
    <text evidence="5">The sequence shown here is derived from an EMBL/GenBank/DDBJ whole genome shotgun (WGS) entry which is preliminary data.</text>
</comment>
<proteinExistence type="predicted"/>
<dbReference type="PANTHER" id="PTHR34216:SF3">
    <property type="entry name" value="POLY-BETA-1,6-N-ACETYL-D-GLUCOSAMINE N-DEACETYLASE"/>
    <property type="match status" value="1"/>
</dbReference>
<dbReference type="Gene3D" id="3.20.20.370">
    <property type="entry name" value="Glycoside hydrolase/deacetylase"/>
    <property type="match status" value="1"/>
</dbReference>
<evidence type="ECO:0000256" key="1">
    <source>
        <dbReference type="ARBA" id="ARBA00004613"/>
    </source>
</evidence>
<evidence type="ECO:0000259" key="4">
    <source>
        <dbReference type="PROSITE" id="PS51677"/>
    </source>
</evidence>
<dbReference type="EMBL" id="JAEKNR010000113">
    <property type="protein sequence ID" value="MBJ7598494.1"/>
    <property type="molecule type" value="Genomic_DNA"/>
</dbReference>
<evidence type="ECO:0000256" key="3">
    <source>
        <dbReference type="SAM" id="MobiDB-lite"/>
    </source>
</evidence>
<dbReference type="Pfam" id="PF01522">
    <property type="entry name" value="Polysacc_deac_1"/>
    <property type="match status" value="1"/>
</dbReference>
<dbReference type="Proteomes" id="UP000612893">
    <property type="component" value="Unassembled WGS sequence"/>
</dbReference>
<dbReference type="CDD" id="cd10918">
    <property type="entry name" value="CE4_NodB_like_5s_6s"/>
    <property type="match status" value="1"/>
</dbReference>
<comment type="subcellular location">
    <subcellularLocation>
        <location evidence="1">Secreted</location>
    </subcellularLocation>
</comment>
<keyword evidence="2" id="KW-0732">Signal</keyword>
<dbReference type="GO" id="GO:0005576">
    <property type="term" value="C:extracellular region"/>
    <property type="evidence" value="ECO:0007669"/>
    <property type="project" value="UniProtKB-SubCell"/>
</dbReference>
<dbReference type="InterPro" id="IPR051398">
    <property type="entry name" value="Polysacch_Deacetylase"/>
</dbReference>
<protein>
    <submittedName>
        <fullName evidence="5">Polysaccharide deacetylase family protein</fullName>
    </submittedName>
</protein>
<evidence type="ECO:0000313" key="6">
    <source>
        <dbReference type="Proteomes" id="UP000612893"/>
    </source>
</evidence>
<organism evidence="5 6">
    <name type="scientific">Candidatus Nephthysia bennettiae</name>
    <dbReference type="NCBI Taxonomy" id="3127016"/>
    <lineage>
        <taxon>Bacteria</taxon>
        <taxon>Bacillati</taxon>
        <taxon>Candidatus Dormiibacterota</taxon>
        <taxon>Candidatus Dormibacteria</taxon>
        <taxon>Candidatus Dormibacterales</taxon>
        <taxon>Candidatus Dormibacteraceae</taxon>
        <taxon>Candidatus Nephthysia</taxon>
    </lineage>
</organism>
<name>A0A934K230_9BACT</name>
<evidence type="ECO:0000256" key="2">
    <source>
        <dbReference type="ARBA" id="ARBA00022729"/>
    </source>
</evidence>
<dbReference type="PANTHER" id="PTHR34216">
    <property type="match status" value="1"/>
</dbReference>
<dbReference type="AlphaFoldDB" id="A0A934K230"/>
<sequence length="282" mass="30750">MGSIACFPLVDQRASPPRPGNQRPSPERQEASPAAETTPAPSASPPLHTVQVPILEYHYIRTNPDPRDRLGFQLSVTPADFQAQMQWLAADGYQAVTVSDLRAALSGQRSLPANAVVLTFDDGYEDFFQAAYPVLETYHLRSVSYVVPGFFGRQGYLTPAQIVQLDQSGLVEIASHTMTHPDLTRLDSASLAVQLQASRATLEQLLGHPVQDFCYPSGRFNARVVAAVAAAGYESAATERPGTQHAWSDRLTWSRVRIRGGETLPQFIRSLGPAGPREKPSV</sequence>
<keyword evidence="6" id="KW-1185">Reference proteome</keyword>
<feature type="domain" description="NodB homology" evidence="4">
    <location>
        <begin position="114"/>
        <end position="282"/>
    </location>
</feature>
<feature type="compositionally biased region" description="Low complexity" evidence="3">
    <location>
        <begin position="31"/>
        <end position="41"/>
    </location>
</feature>
<accession>A0A934K230</accession>
<feature type="region of interest" description="Disordered" evidence="3">
    <location>
        <begin position="1"/>
        <end position="47"/>
    </location>
</feature>
<evidence type="ECO:0000313" key="5">
    <source>
        <dbReference type="EMBL" id="MBJ7598494.1"/>
    </source>
</evidence>
<dbReference type="RefSeq" id="WP_338201543.1">
    <property type="nucleotide sequence ID" value="NZ_JAEKNR010000113.1"/>
</dbReference>
<reference evidence="5" key="1">
    <citation type="submission" date="2020-10" db="EMBL/GenBank/DDBJ databases">
        <title>Ca. Dormibacterota MAGs.</title>
        <authorList>
            <person name="Montgomery K."/>
        </authorList>
    </citation>
    <scope>NUCLEOTIDE SEQUENCE [LARGE SCALE GENOMIC DNA]</scope>
    <source>
        <strain evidence="5">SC8812_S17_10</strain>
    </source>
</reference>
<dbReference type="InterPro" id="IPR011330">
    <property type="entry name" value="Glyco_hydro/deAcase_b/a-brl"/>
</dbReference>